<dbReference type="EMBL" id="JACHEK010000002">
    <property type="protein sequence ID" value="MBB6143497.1"/>
    <property type="molecule type" value="Genomic_DNA"/>
</dbReference>
<protein>
    <recommendedName>
        <fullName evidence="3">CopG family transcriptional regulator</fullName>
    </recommendedName>
</protein>
<sequence>MKTIQLPDEIYQQAAKLAESDHVSVDRLVAALVSEGVGDWSKVQARATRGSVDRLKRVLSKVADTVPEPPDWI</sequence>
<gene>
    <name evidence="1" type="ORF">HNQ77_001441</name>
</gene>
<dbReference type="Proteomes" id="UP000538666">
    <property type="component" value="Unassembled WGS sequence"/>
</dbReference>
<dbReference type="AlphaFoldDB" id="A0A841JSK8"/>
<proteinExistence type="predicted"/>
<comment type="caution">
    <text evidence="1">The sequence shown here is derived from an EMBL/GenBank/DDBJ whole genome shotgun (WGS) entry which is preliminary data.</text>
</comment>
<dbReference type="RefSeq" id="WP_050062361.1">
    <property type="nucleotide sequence ID" value="NZ_JACHEK010000002.1"/>
</dbReference>
<organism evidence="1 2">
    <name type="scientific">Silvibacterium bohemicum</name>
    <dbReference type="NCBI Taxonomy" id="1577686"/>
    <lineage>
        <taxon>Bacteria</taxon>
        <taxon>Pseudomonadati</taxon>
        <taxon>Acidobacteriota</taxon>
        <taxon>Terriglobia</taxon>
        <taxon>Terriglobales</taxon>
        <taxon>Acidobacteriaceae</taxon>
        <taxon>Silvibacterium</taxon>
    </lineage>
</organism>
<evidence type="ECO:0000313" key="2">
    <source>
        <dbReference type="Proteomes" id="UP000538666"/>
    </source>
</evidence>
<name>A0A841JSK8_9BACT</name>
<evidence type="ECO:0008006" key="3">
    <source>
        <dbReference type="Google" id="ProtNLM"/>
    </source>
</evidence>
<reference evidence="1 2" key="1">
    <citation type="submission" date="2020-08" db="EMBL/GenBank/DDBJ databases">
        <title>Genomic Encyclopedia of Type Strains, Phase IV (KMG-IV): sequencing the most valuable type-strain genomes for metagenomic binning, comparative biology and taxonomic classification.</title>
        <authorList>
            <person name="Goeker M."/>
        </authorList>
    </citation>
    <scope>NUCLEOTIDE SEQUENCE [LARGE SCALE GENOMIC DNA]</scope>
    <source>
        <strain evidence="1 2">DSM 103733</strain>
    </source>
</reference>
<keyword evidence="2" id="KW-1185">Reference proteome</keyword>
<evidence type="ECO:0000313" key="1">
    <source>
        <dbReference type="EMBL" id="MBB6143497.1"/>
    </source>
</evidence>
<dbReference type="OrthoDB" id="122876at2"/>
<accession>A0A841JSK8</accession>